<dbReference type="RefSeq" id="WP_135836789.1">
    <property type="nucleotide sequence ID" value="NZ_SRPE01000014.1"/>
</dbReference>
<keyword evidence="3" id="KW-1185">Reference proteome</keyword>
<protein>
    <recommendedName>
        <fullName evidence="1">ABC-three component systems C-terminal domain-containing protein</fullName>
    </recommendedName>
</protein>
<organism evidence="2 3">
    <name type="scientific">Empedobacter tilapiae</name>
    <dbReference type="NCBI Taxonomy" id="2491114"/>
    <lineage>
        <taxon>Bacteria</taxon>
        <taxon>Pseudomonadati</taxon>
        <taxon>Bacteroidota</taxon>
        <taxon>Flavobacteriia</taxon>
        <taxon>Flavobacteriales</taxon>
        <taxon>Weeksellaceae</taxon>
        <taxon>Empedobacter</taxon>
    </lineage>
</organism>
<dbReference type="EMBL" id="SRPE01000014">
    <property type="protein sequence ID" value="TGN22543.1"/>
    <property type="molecule type" value="Genomic_DNA"/>
</dbReference>
<dbReference type="AlphaFoldDB" id="A0A4Z1ATV8"/>
<reference evidence="2 3" key="1">
    <citation type="submission" date="2019-03" db="EMBL/GenBank/DDBJ databases">
        <title>Empedobacter tilapiae sp. nov., isolated from an intestine of Nile tilapia Oreochromis niloticus.</title>
        <authorList>
            <person name="Kim Y.-O."/>
            <person name="Yoon J.-H."/>
        </authorList>
    </citation>
    <scope>NUCLEOTIDE SEQUENCE [LARGE SCALE GENOMIC DNA]</scope>
    <source>
        <strain evidence="2 3">MRS2</strain>
    </source>
</reference>
<evidence type="ECO:0000259" key="1">
    <source>
        <dbReference type="Pfam" id="PF20276"/>
    </source>
</evidence>
<proteinExistence type="predicted"/>
<gene>
    <name evidence="2" type="ORF">E4J94_15980</name>
</gene>
<dbReference type="Pfam" id="PF20276">
    <property type="entry name" value="CTD1"/>
    <property type="match status" value="1"/>
</dbReference>
<sequence>MNNRNATASWSGYSHQGQVGLLVALRKLQEPNIDLSNYFVEFENTEDVAIYELTQVGEKNFLSVHQVKAYYSDGNRQNNYIDVFRGKSIYETDAEGKYVKDANKKKIPTGNYESGQWCSNDNYLHTVVEVVDWDNNIAKTTDTIPIYIKRYPYSTTQFHCDTTEVEDFILLELNKIFPANPSQAELAYKKLSFELDNRIRNEHKKVSKALFDIKFSLQEIADIINDQSLFKRQGIYECRKIFYETFIEVITEDSISDEKRDFLENGVVKEINDLDDDNFKRFLQYLNICEPIKDLDKSQILANKDGLDQVFFHLLIEVLELEPLQEQNLIKYRKDNLNSDFVITSIIKEPKRTTTVVKNIIENLESMSLLWENHQLINKEINADFAPNIPSFRDNFEETEESKKDRDRFMYYSNTKLISRENAIQLLNDTNNN</sequence>
<name>A0A4Z1ATV8_9FLAO</name>
<dbReference type="OrthoDB" id="9149748at2"/>
<dbReference type="InterPro" id="IPR046920">
    <property type="entry name" value="ABC-3C_CTD1"/>
</dbReference>
<dbReference type="Proteomes" id="UP000297998">
    <property type="component" value="Unassembled WGS sequence"/>
</dbReference>
<feature type="domain" description="ABC-three component systems C-terminal" evidence="1">
    <location>
        <begin position="148"/>
        <end position="381"/>
    </location>
</feature>
<accession>A0A4Z1ATV8</accession>
<comment type="caution">
    <text evidence="2">The sequence shown here is derived from an EMBL/GenBank/DDBJ whole genome shotgun (WGS) entry which is preliminary data.</text>
</comment>
<evidence type="ECO:0000313" key="3">
    <source>
        <dbReference type="Proteomes" id="UP000297998"/>
    </source>
</evidence>
<evidence type="ECO:0000313" key="2">
    <source>
        <dbReference type="EMBL" id="TGN22543.1"/>
    </source>
</evidence>